<reference evidence="1" key="1">
    <citation type="journal article" date="2015" name="Nature">
        <title>Complex archaea that bridge the gap between prokaryotes and eukaryotes.</title>
        <authorList>
            <person name="Spang A."/>
            <person name="Saw J.H."/>
            <person name="Jorgensen S.L."/>
            <person name="Zaremba-Niedzwiedzka K."/>
            <person name="Martijn J."/>
            <person name="Lind A.E."/>
            <person name="van Eijk R."/>
            <person name="Schleper C."/>
            <person name="Guy L."/>
            <person name="Ettema T.J."/>
        </authorList>
    </citation>
    <scope>NUCLEOTIDE SEQUENCE</scope>
</reference>
<dbReference type="EMBL" id="LAZR01000679">
    <property type="protein sequence ID" value="KKN60893.1"/>
    <property type="molecule type" value="Genomic_DNA"/>
</dbReference>
<evidence type="ECO:0000313" key="1">
    <source>
        <dbReference type="EMBL" id="KKN60893.1"/>
    </source>
</evidence>
<sequence>MCLKYLEITFKEKIMEHENPNVEPSYHHWLNMPGSKPVKKKKKCQYAKRNEAYSWCNLSDNLCVEDSGNENLNEECENKEEADE</sequence>
<protein>
    <submittedName>
        <fullName evidence="1">Uncharacterized protein</fullName>
    </submittedName>
</protein>
<gene>
    <name evidence="1" type="ORF">LCGC14_0527640</name>
</gene>
<organism evidence="1">
    <name type="scientific">marine sediment metagenome</name>
    <dbReference type="NCBI Taxonomy" id="412755"/>
    <lineage>
        <taxon>unclassified sequences</taxon>
        <taxon>metagenomes</taxon>
        <taxon>ecological metagenomes</taxon>
    </lineage>
</organism>
<name>A0A0F9V4V4_9ZZZZ</name>
<comment type="caution">
    <text evidence="1">The sequence shown here is derived from an EMBL/GenBank/DDBJ whole genome shotgun (WGS) entry which is preliminary data.</text>
</comment>
<proteinExistence type="predicted"/>
<dbReference type="AlphaFoldDB" id="A0A0F9V4V4"/>
<accession>A0A0F9V4V4</accession>